<dbReference type="AlphaFoldDB" id="A0A4S8KBW0"/>
<organism evidence="2 3">
    <name type="scientific">Musa balbisiana</name>
    <name type="common">Banana</name>
    <dbReference type="NCBI Taxonomy" id="52838"/>
    <lineage>
        <taxon>Eukaryota</taxon>
        <taxon>Viridiplantae</taxon>
        <taxon>Streptophyta</taxon>
        <taxon>Embryophyta</taxon>
        <taxon>Tracheophyta</taxon>
        <taxon>Spermatophyta</taxon>
        <taxon>Magnoliopsida</taxon>
        <taxon>Liliopsida</taxon>
        <taxon>Zingiberales</taxon>
        <taxon>Musaceae</taxon>
        <taxon>Musa</taxon>
    </lineage>
</organism>
<keyword evidence="3" id="KW-1185">Reference proteome</keyword>
<comment type="caution">
    <text evidence="2">The sequence shown here is derived from an EMBL/GenBank/DDBJ whole genome shotgun (WGS) entry which is preliminary data.</text>
</comment>
<dbReference type="Proteomes" id="UP000317650">
    <property type="component" value="Chromosome 4"/>
</dbReference>
<evidence type="ECO:0000313" key="3">
    <source>
        <dbReference type="Proteomes" id="UP000317650"/>
    </source>
</evidence>
<proteinExistence type="predicted"/>
<accession>A0A4S8KBW0</accession>
<dbReference type="EMBL" id="PYDT01000001">
    <property type="protein sequence ID" value="THU72596.1"/>
    <property type="molecule type" value="Genomic_DNA"/>
</dbReference>
<feature type="region of interest" description="Disordered" evidence="1">
    <location>
        <begin position="1"/>
        <end position="111"/>
    </location>
</feature>
<protein>
    <submittedName>
        <fullName evidence="2">Uncharacterized protein</fullName>
    </submittedName>
</protein>
<evidence type="ECO:0000313" key="2">
    <source>
        <dbReference type="EMBL" id="THU72596.1"/>
    </source>
</evidence>
<name>A0A4S8KBW0_MUSBA</name>
<sequence length="111" mass="11859">MPHVKVIAQPSQESDGSGLGDTSKRGTLRKKSRLAETSRPKKRVKVETRKMFEGASTRERAAQGLSGVGVAPQGESSASARGKRGDHRPARSRYETCAASNLIPKASSSRP</sequence>
<evidence type="ECO:0000256" key="1">
    <source>
        <dbReference type="SAM" id="MobiDB-lite"/>
    </source>
</evidence>
<feature type="compositionally biased region" description="Basic and acidic residues" evidence="1">
    <location>
        <begin position="33"/>
        <end position="61"/>
    </location>
</feature>
<gene>
    <name evidence="2" type="ORF">C4D60_Mb04t13870</name>
</gene>
<reference evidence="2 3" key="1">
    <citation type="journal article" date="2019" name="Nat. Plants">
        <title>Genome sequencing of Musa balbisiana reveals subgenome evolution and function divergence in polyploid bananas.</title>
        <authorList>
            <person name="Yao X."/>
        </authorList>
    </citation>
    <scope>NUCLEOTIDE SEQUENCE [LARGE SCALE GENOMIC DNA]</scope>
    <source>
        <strain evidence="3">cv. DH-PKW</strain>
        <tissue evidence="2">Leaves</tissue>
    </source>
</reference>